<keyword evidence="2" id="KW-1133">Transmembrane helix</keyword>
<dbReference type="Gene3D" id="1.10.287.70">
    <property type="match status" value="1"/>
</dbReference>
<reference evidence="3 4" key="1">
    <citation type="submission" date="2019-02" db="EMBL/GenBank/DDBJ databases">
        <title>Deep-cultivation of Planctomycetes and their phenomic and genomic characterization uncovers novel biology.</title>
        <authorList>
            <person name="Wiegand S."/>
            <person name="Jogler M."/>
            <person name="Boedeker C."/>
            <person name="Pinto D."/>
            <person name="Vollmers J."/>
            <person name="Rivas-Marin E."/>
            <person name="Kohn T."/>
            <person name="Peeters S.H."/>
            <person name="Heuer A."/>
            <person name="Rast P."/>
            <person name="Oberbeckmann S."/>
            <person name="Bunk B."/>
            <person name="Jeske O."/>
            <person name="Meyerdierks A."/>
            <person name="Storesund J.E."/>
            <person name="Kallscheuer N."/>
            <person name="Luecker S."/>
            <person name="Lage O.M."/>
            <person name="Pohl T."/>
            <person name="Merkel B.J."/>
            <person name="Hornburger P."/>
            <person name="Mueller R.-W."/>
            <person name="Bruemmer F."/>
            <person name="Labrenz M."/>
            <person name="Spormann A.M."/>
            <person name="Op den Camp H."/>
            <person name="Overmann J."/>
            <person name="Amann R."/>
            <person name="Jetten M.S.M."/>
            <person name="Mascher T."/>
            <person name="Medema M.H."/>
            <person name="Devos D.P."/>
            <person name="Kaster A.-K."/>
            <person name="Ovreas L."/>
            <person name="Rohde M."/>
            <person name="Galperin M.Y."/>
            <person name="Jogler C."/>
        </authorList>
    </citation>
    <scope>NUCLEOTIDE SEQUENCE [LARGE SCALE GENOMIC DNA]</scope>
    <source>
        <strain evidence="3 4">Pan216</strain>
    </source>
</reference>
<evidence type="ECO:0000256" key="1">
    <source>
        <dbReference type="SAM" id="MobiDB-lite"/>
    </source>
</evidence>
<sequence length="279" mass="30065">MSTPHHASDTPLDGHVPAPDDGHSIETVELPGPTAWPLVLSVGLIMVAFGILTNISFSFLGIIMALVGIVGWVTEILPGRGHIHEELRPEELRPKPVKRADVDVIPMAPGMPGHRMHMPEKVHPYSAGAKAGLVGGVAMAVLAAIYGVVSGRGIWYPVNLLAGMVLEEADTDPVAQLEQFHLLALILGLFIHAVGSLFVGLIYGIVLPMIPRGRVLFGGLVAPLFWSGCLWASMDVLDPVLAQRVDWVWFIASQFAYGIVVGIIVVRTEKIHTTRGWRA</sequence>
<dbReference type="OrthoDB" id="240122at2"/>
<name>A0A518BA57_9BACT</name>
<feature type="transmembrane region" description="Helical" evidence="2">
    <location>
        <begin position="180"/>
        <end position="203"/>
    </location>
</feature>
<accession>A0A518BA57</accession>
<feature type="transmembrane region" description="Helical" evidence="2">
    <location>
        <begin position="131"/>
        <end position="149"/>
    </location>
</feature>
<evidence type="ECO:0000313" key="4">
    <source>
        <dbReference type="Proteomes" id="UP000317093"/>
    </source>
</evidence>
<feature type="region of interest" description="Disordered" evidence="1">
    <location>
        <begin position="1"/>
        <end position="27"/>
    </location>
</feature>
<protein>
    <recommendedName>
        <fullName evidence="5">Cytochrome c oxidase polypeptide IV</fullName>
    </recommendedName>
</protein>
<proteinExistence type="predicted"/>
<gene>
    <name evidence="3" type="ORF">Pan216_47510</name>
</gene>
<feature type="transmembrane region" description="Helical" evidence="2">
    <location>
        <begin position="246"/>
        <end position="266"/>
    </location>
</feature>
<dbReference type="EMBL" id="CP036279">
    <property type="protein sequence ID" value="QDU63870.1"/>
    <property type="molecule type" value="Genomic_DNA"/>
</dbReference>
<feature type="transmembrane region" description="Helical" evidence="2">
    <location>
        <begin position="40"/>
        <end position="73"/>
    </location>
</feature>
<keyword evidence="2" id="KW-0472">Membrane</keyword>
<keyword evidence="2" id="KW-0812">Transmembrane</keyword>
<feature type="transmembrane region" description="Helical" evidence="2">
    <location>
        <begin position="215"/>
        <end position="234"/>
    </location>
</feature>
<evidence type="ECO:0000313" key="3">
    <source>
        <dbReference type="EMBL" id="QDU63870.1"/>
    </source>
</evidence>
<dbReference type="AlphaFoldDB" id="A0A518BA57"/>
<evidence type="ECO:0008006" key="5">
    <source>
        <dbReference type="Google" id="ProtNLM"/>
    </source>
</evidence>
<dbReference type="KEGG" id="knv:Pan216_47510"/>
<evidence type="ECO:0000256" key="2">
    <source>
        <dbReference type="SAM" id="Phobius"/>
    </source>
</evidence>
<organism evidence="3 4">
    <name type="scientific">Kolteria novifilia</name>
    <dbReference type="NCBI Taxonomy" id="2527975"/>
    <lineage>
        <taxon>Bacteria</taxon>
        <taxon>Pseudomonadati</taxon>
        <taxon>Planctomycetota</taxon>
        <taxon>Planctomycetia</taxon>
        <taxon>Kolteriales</taxon>
        <taxon>Kolteriaceae</taxon>
        <taxon>Kolteria</taxon>
    </lineage>
</organism>
<keyword evidence="4" id="KW-1185">Reference proteome</keyword>
<dbReference type="RefSeq" id="WP_145261664.1">
    <property type="nucleotide sequence ID" value="NZ_CP036279.1"/>
</dbReference>
<dbReference type="Proteomes" id="UP000317093">
    <property type="component" value="Chromosome"/>
</dbReference>